<keyword evidence="3 4" id="KW-0663">Pyridoxal phosphate</keyword>
<dbReference type="PANTHER" id="PTHR43780">
    <property type="entry name" value="1-AMINOCYCLOPROPANE-1-CARBOXYLATE DEAMINASE-RELATED"/>
    <property type="match status" value="1"/>
</dbReference>
<comment type="similarity">
    <text evidence="2">Belongs to the ACC deaminase/D-cysteine desulfhydrase family.</text>
</comment>
<proteinExistence type="inferred from homology"/>
<evidence type="ECO:0000256" key="1">
    <source>
        <dbReference type="ARBA" id="ARBA00001933"/>
    </source>
</evidence>
<comment type="cofactor">
    <cofactor evidence="1">
        <name>pyridoxal 5'-phosphate</name>
        <dbReference type="ChEBI" id="CHEBI:597326"/>
    </cofactor>
</comment>
<protein>
    <submittedName>
        <fullName evidence="5">1-aminocyclopropane-1-carboxylate deaminase/D-cysteine desulfhydrase-like pyridoxal-dependent ACC family enzyme</fullName>
    </submittedName>
</protein>
<comment type="caution">
    <text evidence="5">The sequence shown here is derived from an EMBL/GenBank/DDBJ whole genome shotgun (WGS) entry which is preliminary data.</text>
</comment>
<dbReference type="SUPFAM" id="SSF53686">
    <property type="entry name" value="Tryptophan synthase beta subunit-like PLP-dependent enzymes"/>
    <property type="match status" value="1"/>
</dbReference>
<dbReference type="InterPro" id="IPR036052">
    <property type="entry name" value="TrpB-like_PALP_sf"/>
</dbReference>
<evidence type="ECO:0000313" key="5">
    <source>
        <dbReference type="EMBL" id="PPK60976.1"/>
    </source>
</evidence>
<accession>A0AB36ZV88</accession>
<dbReference type="EMBL" id="PTIW01000014">
    <property type="protein sequence ID" value="PPK60976.1"/>
    <property type="molecule type" value="Genomic_DNA"/>
</dbReference>
<name>A0AB36ZV88_9BACT</name>
<feature type="modified residue" description="N6-(pyridoxal phosphate)lysine" evidence="4">
    <location>
        <position position="39"/>
    </location>
</feature>
<evidence type="ECO:0000256" key="2">
    <source>
        <dbReference type="ARBA" id="ARBA00008639"/>
    </source>
</evidence>
<dbReference type="InterPro" id="IPR027278">
    <property type="entry name" value="ACCD_DCysDesulf"/>
</dbReference>
<organism evidence="5 6">
    <name type="scientific">Malaciobacter marinus</name>
    <dbReference type="NCBI Taxonomy" id="505249"/>
    <lineage>
        <taxon>Bacteria</taxon>
        <taxon>Pseudomonadati</taxon>
        <taxon>Campylobacterota</taxon>
        <taxon>Epsilonproteobacteria</taxon>
        <taxon>Campylobacterales</taxon>
        <taxon>Arcobacteraceae</taxon>
        <taxon>Malaciobacter</taxon>
    </lineage>
</organism>
<dbReference type="PIRSF" id="PIRSF006278">
    <property type="entry name" value="ACCD_DCysDesulf"/>
    <property type="match status" value="1"/>
</dbReference>
<sequence length="300" mass="34862">MVQSPMKFTDSPTHKVTFRQQNIYIKRDDLLHSDFSGNKARKFYYFLKSDFKDVKKIVSYGSAQANSLYSMSVLAKLKGWQLEFYVKHISNYLKQNPQGNYKAALENGAKIIEKDEPCLHEYISKNCLDEESLYIQEGGREKEASFGVEILANEIKAWQIKNSIKNLVVALPSGTGTTALFLQKYLDCKVITCPCVGKEQYLKKQFFLLEKDETLHPIILKTEKNYHFGKLYNEFYEIWSELKSSTNIEFDLLYDPLGFLTLVNSNYFNNKYTILYIHQGGLLGNNSMIERYKRKLAFNN</sequence>
<evidence type="ECO:0000256" key="4">
    <source>
        <dbReference type="PIRSR" id="PIRSR006278-2"/>
    </source>
</evidence>
<dbReference type="PANTHER" id="PTHR43780:SF2">
    <property type="entry name" value="1-AMINOCYCLOPROPANE-1-CARBOXYLATE DEAMINASE-RELATED"/>
    <property type="match status" value="1"/>
</dbReference>
<dbReference type="AlphaFoldDB" id="A0AB36ZV88"/>
<gene>
    <name evidence="5" type="ORF">B0F89_11456</name>
</gene>
<reference evidence="5 6" key="1">
    <citation type="submission" date="2018-02" db="EMBL/GenBank/DDBJ databases">
        <title>Subsurface microbial communities from deep shales in Ohio and West Virginia, USA.</title>
        <authorList>
            <person name="Wrighton K."/>
        </authorList>
    </citation>
    <scope>NUCLEOTIDE SEQUENCE [LARGE SCALE GENOMIC DNA]</scope>
    <source>
        <strain evidence="5 6">MARC-MIP3H16</strain>
    </source>
</reference>
<dbReference type="Gene3D" id="3.40.50.1100">
    <property type="match status" value="2"/>
</dbReference>
<dbReference type="Proteomes" id="UP000239861">
    <property type="component" value="Unassembled WGS sequence"/>
</dbReference>
<evidence type="ECO:0000256" key="3">
    <source>
        <dbReference type="ARBA" id="ARBA00022898"/>
    </source>
</evidence>
<dbReference type="GO" id="GO:0019148">
    <property type="term" value="F:D-cysteine desulfhydrase activity"/>
    <property type="evidence" value="ECO:0007669"/>
    <property type="project" value="TreeGrafter"/>
</dbReference>
<evidence type="ECO:0000313" key="6">
    <source>
        <dbReference type="Proteomes" id="UP000239861"/>
    </source>
</evidence>